<keyword evidence="2" id="KW-0732">Signal</keyword>
<dbReference type="GO" id="GO:0004665">
    <property type="term" value="F:prephenate dehydrogenase (NADP+) activity"/>
    <property type="evidence" value="ECO:0007669"/>
    <property type="project" value="InterPro"/>
</dbReference>
<dbReference type="InterPro" id="IPR036291">
    <property type="entry name" value="NAD(P)-bd_dom_sf"/>
</dbReference>
<dbReference type="Pfam" id="PF02153">
    <property type="entry name" value="PDH_N"/>
    <property type="match status" value="1"/>
</dbReference>
<keyword evidence="1" id="KW-0560">Oxidoreductase</keyword>
<gene>
    <name evidence="4" type="ORF">ABR82_00245</name>
</gene>
<dbReference type="SUPFAM" id="SSF48179">
    <property type="entry name" value="6-phosphogluconate dehydrogenase C-terminal domain-like"/>
    <property type="match status" value="1"/>
</dbReference>
<dbReference type="InterPro" id="IPR050812">
    <property type="entry name" value="Preph/Arog_dehydrog"/>
</dbReference>
<dbReference type="Gene3D" id="3.40.50.720">
    <property type="entry name" value="NAD(P)-binding Rossmann-like Domain"/>
    <property type="match status" value="1"/>
</dbReference>
<sequence>MSPVRIAILAPGLIGGSVALAATRTHPKAKIAIWTRHSQSVPAVRQHLPNAEIGTDPSLVRGSDLVILAAPPSALPTLIQSILPHLSPHTLVTDVSSIKLSVESSVAPLLQGQARWIGSHPMAGSEESGIQAARHDLFQKAPVILTPSSSTSADTLQDATSFWKSLGARVLSMSPAQHDSYVALISHLPHCIASTLVLAAGTSPLPLAGSGYRDTTRVAGGPSALWAEILLSNRTEILASLQTFHTSLTQLTSAIEKSDSAGLTHILEKAAHIRRNLPAP</sequence>
<dbReference type="GO" id="GO:0070403">
    <property type="term" value="F:NAD+ binding"/>
    <property type="evidence" value="ECO:0007669"/>
    <property type="project" value="InterPro"/>
</dbReference>
<proteinExistence type="predicted"/>
<feature type="chain" id="PRO_5006422840" description="Prephenate/arogenate dehydrogenase domain-containing protein" evidence="2">
    <location>
        <begin position="22"/>
        <end position="280"/>
    </location>
</feature>
<organism evidence="4 5">
    <name type="scientific">Verrucomicrobia subdivision 6 bacterium BACL9 MAG-120507-bin52</name>
    <dbReference type="NCBI Taxonomy" id="1655590"/>
    <lineage>
        <taxon>Bacteria</taxon>
        <taxon>Pseudomonadati</taxon>
        <taxon>Verrucomicrobiota</taxon>
        <taxon>Verrucomicrobiia</taxon>
        <taxon>Verrucomicrobiales</taxon>
        <taxon>Verrucomicrobia subdivision 6</taxon>
    </lineage>
</organism>
<feature type="domain" description="Prephenate/arogenate dehydrogenase" evidence="3">
    <location>
        <begin position="4"/>
        <end position="280"/>
    </location>
</feature>
<evidence type="ECO:0000256" key="2">
    <source>
        <dbReference type="SAM" id="SignalP"/>
    </source>
</evidence>
<dbReference type="PANTHER" id="PTHR21363">
    <property type="entry name" value="PREPHENATE DEHYDROGENASE"/>
    <property type="match status" value="1"/>
</dbReference>
<dbReference type="InterPro" id="IPR046826">
    <property type="entry name" value="PDH_N"/>
</dbReference>
<feature type="signal peptide" evidence="2">
    <location>
        <begin position="1"/>
        <end position="21"/>
    </location>
</feature>
<evidence type="ECO:0000313" key="4">
    <source>
        <dbReference type="EMBL" id="KRO63009.1"/>
    </source>
</evidence>
<dbReference type="Gene3D" id="1.10.3660.10">
    <property type="entry name" value="6-phosphogluconate dehydrogenase C-terminal like domain"/>
    <property type="match status" value="1"/>
</dbReference>
<dbReference type="GO" id="GO:0006571">
    <property type="term" value="P:tyrosine biosynthetic process"/>
    <property type="evidence" value="ECO:0007669"/>
    <property type="project" value="InterPro"/>
</dbReference>
<evidence type="ECO:0000256" key="1">
    <source>
        <dbReference type="ARBA" id="ARBA00023002"/>
    </source>
</evidence>
<dbReference type="PANTHER" id="PTHR21363:SF0">
    <property type="entry name" value="PREPHENATE DEHYDROGENASE [NADP(+)]"/>
    <property type="match status" value="1"/>
</dbReference>
<dbReference type="AlphaFoldDB" id="A0A0R2RKQ0"/>
<dbReference type="PROSITE" id="PS51176">
    <property type="entry name" value="PDH_ADH"/>
    <property type="match status" value="1"/>
</dbReference>
<evidence type="ECO:0000313" key="5">
    <source>
        <dbReference type="Proteomes" id="UP000051269"/>
    </source>
</evidence>
<reference evidence="4 5" key="1">
    <citation type="submission" date="2015-10" db="EMBL/GenBank/DDBJ databases">
        <title>Metagenome-Assembled Genomes uncover a global brackish microbiome.</title>
        <authorList>
            <person name="Hugerth L.W."/>
            <person name="Larsson J."/>
            <person name="Alneberg J."/>
            <person name="Lindh M.V."/>
            <person name="Legrand C."/>
            <person name="Pinhassi J."/>
            <person name="Andersson A.F."/>
        </authorList>
    </citation>
    <scope>NUCLEOTIDE SEQUENCE [LARGE SCALE GENOMIC DNA]</scope>
    <source>
        <strain evidence="4">BACL18 MAG-120507-bin52</strain>
    </source>
</reference>
<accession>A0A0R2RKQ0</accession>
<evidence type="ECO:0000259" key="3">
    <source>
        <dbReference type="PROSITE" id="PS51176"/>
    </source>
</evidence>
<comment type="caution">
    <text evidence="4">The sequence shown here is derived from an EMBL/GenBank/DDBJ whole genome shotgun (WGS) entry which is preliminary data.</text>
</comment>
<protein>
    <recommendedName>
        <fullName evidence="3">Prephenate/arogenate dehydrogenase domain-containing protein</fullName>
    </recommendedName>
</protein>
<dbReference type="Proteomes" id="UP000051269">
    <property type="component" value="Unassembled WGS sequence"/>
</dbReference>
<dbReference type="SUPFAM" id="SSF51735">
    <property type="entry name" value="NAD(P)-binding Rossmann-fold domains"/>
    <property type="match status" value="1"/>
</dbReference>
<dbReference type="Pfam" id="PF20463">
    <property type="entry name" value="PDH_C"/>
    <property type="match status" value="1"/>
</dbReference>
<dbReference type="InterPro" id="IPR008927">
    <property type="entry name" value="6-PGluconate_DH-like_C_sf"/>
</dbReference>
<name>A0A0R2RKQ0_9BACT</name>
<dbReference type="GO" id="GO:0008977">
    <property type="term" value="F:prephenate dehydrogenase (NAD+) activity"/>
    <property type="evidence" value="ECO:0007669"/>
    <property type="project" value="InterPro"/>
</dbReference>
<dbReference type="EMBL" id="LIBO01000014">
    <property type="protein sequence ID" value="KRO63009.1"/>
    <property type="molecule type" value="Genomic_DNA"/>
</dbReference>
<dbReference type="InterPro" id="IPR003099">
    <property type="entry name" value="Prephen_DH"/>
</dbReference>
<dbReference type="InterPro" id="IPR046825">
    <property type="entry name" value="PDH_C"/>
</dbReference>